<dbReference type="EMBL" id="JACHFL010000032">
    <property type="protein sequence ID" value="MBB5366229.1"/>
    <property type="molecule type" value="Genomic_DNA"/>
</dbReference>
<keyword evidence="1" id="KW-0472">Membrane</keyword>
<evidence type="ECO:0000313" key="3">
    <source>
        <dbReference type="Proteomes" id="UP000552709"/>
    </source>
</evidence>
<dbReference type="AlphaFoldDB" id="A0A7W8JZW6"/>
<sequence>MHSRSLVFKVTSIWLVVAGLALLFPTLGNQVFDLKLTNWGIASEYGGVLVGIGALYWYFSMDAERYAPTMALIAVGLMLNVIVNLYWWSVGHYTVQSAGFNVVINTLLAGWLWTVKPRSRTKVGESTFS</sequence>
<accession>A0A7W8JZW6</accession>
<keyword evidence="1" id="KW-0812">Transmembrane</keyword>
<evidence type="ECO:0000313" key="2">
    <source>
        <dbReference type="EMBL" id="MBB5366229.1"/>
    </source>
</evidence>
<feature type="transmembrane region" description="Helical" evidence="1">
    <location>
        <begin position="93"/>
        <end position="113"/>
    </location>
</feature>
<feature type="transmembrane region" description="Helical" evidence="1">
    <location>
        <begin position="66"/>
        <end position="87"/>
    </location>
</feature>
<reference evidence="2 3" key="1">
    <citation type="submission" date="2020-08" db="EMBL/GenBank/DDBJ databases">
        <title>Genomic Encyclopedia of Type Strains, Phase IV (KMG-IV): sequencing the most valuable type-strain genomes for metagenomic binning, comparative biology and taxonomic classification.</title>
        <authorList>
            <person name="Goeker M."/>
        </authorList>
    </citation>
    <scope>NUCLEOTIDE SEQUENCE [LARGE SCALE GENOMIC DNA]</scope>
    <source>
        <strain evidence="2 3">DSM 27939</strain>
    </source>
</reference>
<dbReference type="RefSeq" id="WP_184138094.1">
    <property type="nucleotide sequence ID" value="NZ_JACHFL010000032.1"/>
</dbReference>
<organism evidence="2 3">
    <name type="scientific">Deinococcus humi</name>
    <dbReference type="NCBI Taxonomy" id="662880"/>
    <lineage>
        <taxon>Bacteria</taxon>
        <taxon>Thermotogati</taxon>
        <taxon>Deinococcota</taxon>
        <taxon>Deinococci</taxon>
        <taxon>Deinococcales</taxon>
        <taxon>Deinococcaceae</taxon>
        <taxon>Deinococcus</taxon>
    </lineage>
</organism>
<dbReference type="Proteomes" id="UP000552709">
    <property type="component" value="Unassembled WGS sequence"/>
</dbReference>
<gene>
    <name evidence="2" type="ORF">HNQ08_005358</name>
</gene>
<feature type="transmembrane region" description="Helical" evidence="1">
    <location>
        <begin position="38"/>
        <end position="59"/>
    </location>
</feature>
<name>A0A7W8JZW6_9DEIO</name>
<comment type="caution">
    <text evidence="2">The sequence shown here is derived from an EMBL/GenBank/DDBJ whole genome shotgun (WGS) entry which is preliminary data.</text>
</comment>
<protein>
    <submittedName>
        <fullName evidence="2">Uncharacterized protein</fullName>
    </submittedName>
</protein>
<keyword evidence="3" id="KW-1185">Reference proteome</keyword>
<evidence type="ECO:0000256" key="1">
    <source>
        <dbReference type="SAM" id="Phobius"/>
    </source>
</evidence>
<proteinExistence type="predicted"/>
<keyword evidence="1" id="KW-1133">Transmembrane helix</keyword>